<reference evidence="3" key="1">
    <citation type="journal article" date="2017" name="Nat. Ecol. Evol.">
        <title>Genome expansion and lineage-specific genetic innovations in the forest pathogenic fungi Armillaria.</title>
        <authorList>
            <person name="Sipos G."/>
            <person name="Prasanna A.N."/>
            <person name="Walter M.C."/>
            <person name="O'Connor E."/>
            <person name="Balint B."/>
            <person name="Krizsan K."/>
            <person name="Kiss B."/>
            <person name="Hess J."/>
            <person name="Varga T."/>
            <person name="Slot J."/>
            <person name="Riley R."/>
            <person name="Boka B."/>
            <person name="Rigling D."/>
            <person name="Barry K."/>
            <person name="Lee J."/>
            <person name="Mihaltcheva S."/>
            <person name="LaButti K."/>
            <person name="Lipzen A."/>
            <person name="Waldron R."/>
            <person name="Moloney N.M."/>
            <person name="Sperisen C."/>
            <person name="Kredics L."/>
            <person name="Vagvoelgyi C."/>
            <person name="Patrignani A."/>
            <person name="Fitzpatrick D."/>
            <person name="Nagy I."/>
            <person name="Doyle S."/>
            <person name="Anderson J.B."/>
            <person name="Grigoriev I.V."/>
            <person name="Gueldener U."/>
            <person name="Muensterkoetter M."/>
            <person name="Nagy L.G."/>
        </authorList>
    </citation>
    <scope>NUCLEOTIDE SEQUENCE [LARGE SCALE GENOMIC DNA]</scope>
    <source>
        <strain evidence="3">28-4</strain>
    </source>
</reference>
<dbReference type="Proteomes" id="UP000218334">
    <property type="component" value="Unassembled WGS sequence"/>
</dbReference>
<keyword evidence="3" id="KW-1185">Reference proteome</keyword>
<evidence type="ECO:0000313" key="3">
    <source>
        <dbReference type="Proteomes" id="UP000218334"/>
    </source>
</evidence>
<proteinExistence type="predicted"/>
<sequence length="224" mass="25020">MADSSPFQSPTRVDGSVEEYSEHHQLREAHPRAAAIKTVESEVIAAFFNGGPLDSQLSDGEYVRQLEPTTPTNKVGGMKSSPISIASTPSLPGGQAEAYEQFGSEVVPLKWPTVEAHHTSVVTSLAVPPTRAHTRPATDVDLTPIELDVLHCFQRYVEHERDELSRQLIEDRDMWRNLYSELATREVELRRNMLRMAGEMETMSTILKEYGLVLPKEATDGVYQ</sequence>
<dbReference type="EMBL" id="KZ293459">
    <property type="protein sequence ID" value="PBK63273.1"/>
    <property type="molecule type" value="Genomic_DNA"/>
</dbReference>
<name>A0A2H3BHF9_9AGAR</name>
<organism evidence="2 3">
    <name type="scientific">Armillaria solidipes</name>
    <dbReference type="NCBI Taxonomy" id="1076256"/>
    <lineage>
        <taxon>Eukaryota</taxon>
        <taxon>Fungi</taxon>
        <taxon>Dikarya</taxon>
        <taxon>Basidiomycota</taxon>
        <taxon>Agaricomycotina</taxon>
        <taxon>Agaricomycetes</taxon>
        <taxon>Agaricomycetidae</taxon>
        <taxon>Agaricales</taxon>
        <taxon>Marasmiineae</taxon>
        <taxon>Physalacriaceae</taxon>
        <taxon>Armillaria</taxon>
    </lineage>
</organism>
<dbReference type="AlphaFoldDB" id="A0A2H3BHF9"/>
<accession>A0A2H3BHF9</accession>
<evidence type="ECO:0000313" key="2">
    <source>
        <dbReference type="EMBL" id="PBK63273.1"/>
    </source>
</evidence>
<feature type="compositionally biased region" description="Basic and acidic residues" evidence="1">
    <location>
        <begin position="20"/>
        <end position="29"/>
    </location>
</feature>
<feature type="compositionally biased region" description="Polar residues" evidence="1">
    <location>
        <begin position="1"/>
        <end position="11"/>
    </location>
</feature>
<feature type="region of interest" description="Disordered" evidence="1">
    <location>
        <begin position="1"/>
        <end position="29"/>
    </location>
</feature>
<evidence type="ECO:0000256" key="1">
    <source>
        <dbReference type="SAM" id="MobiDB-lite"/>
    </source>
</evidence>
<gene>
    <name evidence="2" type="ORF">ARMSODRAFT_1024022</name>
</gene>
<protein>
    <submittedName>
        <fullName evidence="2">Uncharacterized protein</fullName>
    </submittedName>
</protein>